<gene>
    <name evidence="1" type="ORF">SPARVUS_LOCUS5463131</name>
</gene>
<evidence type="ECO:0000313" key="2">
    <source>
        <dbReference type="Proteomes" id="UP001162483"/>
    </source>
</evidence>
<evidence type="ECO:0000313" key="1">
    <source>
        <dbReference type="EMBL" id="CAI9561613.1"/>
    </source>
</evidence>
<reference evidence="1" key="1">
    <citation type="submission" date="2023-05" db="EMBL/GenBank/DDBJ databases">
        <authorList>
            <person name="Stuckert A."/>
        </authorList>
    </citation>
    <scope>NUCLEOTIDE SEQUENCE</scope>
</reference>
<accession>A0ABN9CNQ0</accession>
<feature type="non-terminal residue" evidence="1">
    <location>
        <position position="1"/>
    </location>
</feature>
<protein>
    <submittedName>
        <fullName evidence="1">Uncharacterized protein</fullName>
    </submittedName>
</protein>
<comment type="caution">
    <text evidence="1">The sequence shown here is derived from an EMBL/GenBank/DDBJ whole genome shotgun (WGS) entry which is preliminary data.</text>
</comment>
<dbReference type="EMBL" id="CATNWA010011363">
    <property type="protein sequence ID" value="CAI9561613.1"/>
    <property type="molecule type" value="Genomic_DNA"/>
</dbReference>
<proteinExistence type="predicted"/>
<dbReference type="Proteomes" id="UP001162483">
    <property type="component" value="Unassembled WGS sequence"/>
</dbReference>
<keyword evidence="2" id="KW-1185">Reference proteome</keyword>
<organism evidence="1 2">
    <name type="scientific">Staurois parvus</name>
    <dbReference type="NCBI Taxonomy" id="386267"/>
    <lineage>
        <taxon>Eukaryota</taxon>
        <taxon>Metazoa</taxon>
        <taxon>Chordata</taxon>
        <taxon>Craniata</taxon>
        <taxon>Vertebrata</taxon>
        <taxon>Euteleostomi</taxon>
        <taxon>Amphibia</taxon>
        <taxon>Batrachia</taxon>
        <taxon>Anura</taxon>
        <taxon>Neobatrachia</taxon>
        <taxon>Ranoidea</taxon>
        <taxon>Ranidae</taxon>
        <taxon>Staurois</taxon>
    </lineage>
</organism>
<sequence length="65" mass="7411">GHFNKRRGREKGSNSLFTHAGINPLACWRSFHFALGECRTHDLCLDSADWPLADQMQSPKKKKTL</sequence>
<name>A0ABN9CNQ0_9NEOB</name>